<keyword evidence="3" id="KW-1185">Reference proteome</keyword>
<evidence type="ECO:0000313" key="2">
    <source>
        <dbReference type="EMBL" id="MCP2178016.1"/>
    </source>
</evidence>
<evidence type="ECO:0000313" key="3">
    <source>
        <dbReference type="Proteomes" id="UP001206895"/>
    </source>
</evidence>
<reference evidence="2 3" key="1">
    <citation type="submission" date="2022-06" db="EMBL/GenBank/DDBJ databases">
        <title>Genomic Encyclopedia of Archaeal and Bacterial Type Strains, Phase II (KMG-II): from individual species to whole genera.</title>
        <authorList>
            <person name="Goeker M."/>
        </authorList>
    </citation>
    <scope>NUCLEOTIDE SEQUENCE [LARGE SCALE GENOMIC DNA]</scope>
    <source>
        <strain evidence="2 3">DSM 44693</strain>
    </source>
</reference>
<dbReference type="EMBL" id="JAMTCJ010000004">
    <property type="protein sequence ID" value="MCP2178016.1"/>
    <property type="molecule type" value="Genomic_DNA"/>
</dbReference>
<feature type="region of interest" description="Disordered" evidence="1">
    <location>
        <begin position="1"/>
        <end position="23"/>
    </location>
</feature>
<evidence type="ECO:0000256" key="1">
    <source>
        <dbReference type="SAM" id="MobiDB-lite"/>
    </source>
</evidence>
<gene>
    <name evidence="2" type="ORF">LX13_003857</name>
</gene>
<name>A0ABT1HJB4_9NOCA</name>
<accession>A0ABT1HJB4</accession>
<organism evidence="2 3">
    <name type="scientific">Williamsia maris</name>
    <dbReference type="NCBI Taxonomy" id="72806"/>
    <lineage>
        <taxon>Bacteria</taxon>
        <taxon>Bacillati</taxon>
        <taxon>Actinomycetota</taxon>
        <taxon>Actinomycetes</taxon>
        <taxon>Mycobacteriales</taxon>
        <taxon>Nocardiaceae</taxon>
        <taxon>Williamsia</taxon>
    </lineage>
</organism>
<sequence>MSTTDQNDGDETAPWTPQVGEGVVAYPGTDRHISGRIVDDFGDFTAHGVEVNDTTIAAPARRWAVLTADDRLVFVDTDHLTPAAAQPIASPDTAEHGDRS</sequence>
<proteinExistence type="predicted"/>
<dbReference type="RefSeq" id="WP_253662980.1">
    <property type="nucleotide sequence ID" value="NZ_BAAAJQ010000003.1"/>
</dbReference>
<dbReference type="Proteomes" id="UP001206895">
    <property type="component" value="Unassembled WGS sequence"/>
</dbReference>
<comment type="caution">
    <text evidence="2">The sequence shown here is derived from an EMBL/GenBank/DDBJ whole genome shotgun (WGS) entry which is preliminary data.</text>
</comment>
<evidence type="ECO:0008006" key="4">
    <source>
        <dbReference type="Google" id="ProtNLM"/>
    </source>
</evidence>
<protein>
    <recommendedName>
        <fullName evidence="4">DUF1918 domain-containing protein</fullName>
    </recommendedName>
</protein>